<feature type="domain" description="Hydantoinase A/oxoprolinase" evidence="2">
    <location>
        <begin position="199"/>
        <end position="246"/>
    </location>
</feature>
<dbReference type="PANTHER" id="PTHR11365">
    <property type="entry name" value="5-OXOPROLINASE RELATED"/>
    <property type="match status" value="1"/>
</dbReference>
<reference evidence="4 5" key="1">
    <citation type="submission" date="2019-03" db="EMBL/GenBank/DDBJ databases">
        <title>Genomics of glacier-inhabiting Cryobacterium strains.</title>
        <authorList>
            <person name="Liu Q."/>
            <person name="Xin Y.-H."/>
        </authorList>
    </citation>
    <scope>NUCLEOTIDE SEQUENCE [LARGE SCALE GENOMIC DNA]</scope>
    <source>
        <strain evidence="4 5">Sr47</strain>
    </source>
</reference>
<feature type="domain" description="Hydantoinase/oxoprolinase N-terminal" evidence="3">
    <location>
        <begin position="4"/>
        <end position="177"/>
    </location>
</feature>
<dbReference type="InterPro" id="IPR002821">
    <property type="entry name" value="Hydantoinase_A"/>
</dbReference>
<comment type="caution">
    <text evidence="4">The sequence shown here is derived from an EMBL/GenBank/DDBJ whole genome shotgun (WGS) entry which is preliminary data.</text>
</comment>
<evidence type="ECO:0000259" key="2">
    <source>
        <dbReference type="Pfam" id="PF01968"/>
    </source>
</evidence>
<dbReference type="GO" id="GO:0006749">
    <property type="term" value="P:glutathione metabolic process"/>
    <property type="evidence" value="ECO:0007669"/>
    <property type="project" value="TreeGrafter"/>
</dbReference>
<proteinExistence type="predicted"/>
<accession>A0A4R8UHS7</accession>
<evidence type="ECO:0000313" key="5">
    <source>
        <dbReference type="Proteomes" id="UP000297866"/>
    </source>
</evidence>
<dbReference type="Pfam" id="PF05378">
    <property type="entry name" value="Hydant_A_N"/>
    <property type="match status" value="1"/>
</dbReference>
<dbReference type="Pfam" id="PF01968">
    <property type="entry name" value="Hydantoinase_A"/>
    <property type="match status" value="1"/>
</dbReference>
<dbReference type="InterPro" id="IPR043129">
    <property type="entry name" value="ATPase_NBD"/>
</dbReference>
<dbReference type="PANTHER" id="PTHR11365:SF23">
    <property type="entry name" value="HYPOTHETICAL 5-OXOPROLINASE (EUROFUNG)-RELATED"/>
    <property type="match status" value="1"/>
</dbReference>
<gene>
    <name evidence="4" type="ORF">E3O23_01200</name>
</gene>
<dbReference type="SUPFAM" id="SSF53067">
    <property type="entry name" value="Actin-like ATPase domain"/>
    <property type="match status" value="1"/>
</dbReference>
<evidence type="ECO:0000313" key="4">
    <source>
        <dbReference type="EMBL" id="TFB56378.1"/>
    </source>
</evidence>
<keyword evidence="5" id="KW-1185">Reference proteome</keyword>
<dbReference type="GO" id="GO:0005829">
    <property type="term" value="C:cytosol"/>
    <property type="evidence" value="ECO:0007669"/>
    <property type="project" value="TreeGrafter"/>
</dbReference>
<dbReference type="RefSeq" id="WP_134487075.1">
    <property type="nucleotide sequence ID" value="NZ_SOEZ01000007.1"/>
</dbReference>
<protein>
    <submittedName>
        <fullName evidence="4">Hydantoinase/oxoprolinase family protein</fullName>
    </submittedName>
</protein>
<organism evidence="4 5">
    <name type="scientific">Cryobacterium tagatosivorans</name>
    <dbReference type="NCBI Taxonomy" id="1259199"/>
    <lineage>
        <taxon>Bacteria</taxon>
        <taxon>Bacillati</taxon>
        <taxon>Actinomycetota</taxon>
        <taxon>Actinomycetes</taxon>
        <taxon>Micrococcales</taxon>
        <taxon>Microbacteriaceae</taxon>
        <taxon>Cryobacterium</taxon>
    </lineage>
</organism>
<dbReference type="GO" id="GO:0017168">
    <property type="term" value="F:5-oxoprolinase (ATP-hydrolyzing) activity"/>
    <property type="evidence" value="ECO:0007669"/>
    <property type="project" value="TreeGrafter"/>
</dbReference>
<dbReference type="EMBL" id="SOEZ01000007">
    <property type="protein sequence ID" value="TFB56378.1"/>
    <property type="molecule type" value="Genomic_DNA"/>
</dbReference>
<evidence type="ECO:0000259" key="3">
    <source>
        <dbReference type="Pfam" id="PF05378"/>
    </source>
</evidence>
<dbReference type="OrthoDB" id="9768323at2"/>
<dbReference type="Proteomes" id="UP000297866">
    <property type="component" value="Unassembled WGS sequence"/>
</dbReference>
<dbReference type="InterPro" id="IPR008040">
    <property type="entry name" value="Hydant_A_N"/>
</dbReference>
<feature type="region of interest" description="Disordered" evidence="1">
    <location>
        <begin position="244"/>
        <end position="301"/>
    </location>
</feature>
<name>A0A4R8UHS7_9MICO</name>
<dbReference type="InterPro" id="IPR045079">
    <property type="entry name" value="Oxoprolinase-like"/>
</dbReference>
<evidence type="ECO:0000256" key="1">
    <source>
        <dbReference type="SAM" id="MobiDB-lite"/>
    </source>
</evidence>
<sequence length="301" mass="32231">MSYRIAIDVGGTFTDVVAFDNDTAEVSFHKVATTPDDPGRGIIDGFAAAGVSVDQITHFVHGTTLGLNALLTRTGARTGIVTTRGFRDVYLLGRTDRRPMYDFTYRKPASLVQRSDIFEVPERLNHRGDVLVAFDENEARRVAAEIGRSGVAAVAVCFLHSYANPAHETLMAAVLAEVAPHVDVTISSDLSRELREYERTSTAVIDAYIKPQIHTYLDRLQATLAGQGFRGQFLMTRSGGGAMSVRSRPRACGPGQLGVSDEFGDSREKAPASLHLGGGEESAGANSFGVGTPSPTVRGMG</sequence>
<dbReference type="AlphaFoldDB" id="A0A4R8UHS7"/>